<dbReference type="Proteomes" id="UP000824540">
    <property type="component" value="Unassembled WGS sequence"/>
</dbReference>
<sequence length="119" mass="13247">MGASTCTGTGPCTERVKEKEGGQGGRGKGREKREKRREPQQTGVLPFTLTFASRTRTFPTTPITISALRTATNTARSTTNRDSTSTSETERAQCETLPSVRISWKFDDRKTIHERKLNI</sequence>
<proteinExistence type="predicted"/>
<reference evidence="2" key="1">
    <citation type="thesis" date="2021" institute="BYU ScholarsArchive" country="Provo, UT, USA">
        <title>Applications of and Algorithms for Genome Assembly and Genomic Analyses with an Emphasis on Marine Teleosts.</title>
        <authorList>
            <person name="Pickett B.D."/>
        </authorList>
    </citation>
    <scope>NUCLEOTIDE SEQUENCE</scope>
    <source>
        <strain evidence="2">HI-2016</strain>
    </source>
</reference>
<feature type="region of interest" description="Disordered" evidence="1">
    <location>
        <begin position="1"/>
        <end position="44"/>
    </location>
</feature>
<feature type="compositionally biased region" description="Polar residues" evidence="1">
    <location>
        <begin position="1"/>
        <end position="10"/>
    </location>
</feature>
<evidence type="ECO:0000256" key="1">
    <source>
        <dbReference type="SAM" id="MobiDB-lite"/>
    </source>
</evidence>
<name>A0A8T2N090_9TELE</name>
<organism evidence="2 3">
    <name type="scientific">Albula glossodonta</name>
    <name type="common">roundjaw bonefish</name>
    <dbReference type="NCBI Taxonomy" id="121402"/>
    <lineage>
        <taxon>Eukaryota</taxon>
        <taxon>Metazoa</taxon>
        <taxon>Chordata</taxon>
        <taxon>Craniata</taxon>
        <taxon>Vertebrata</taxon>
        <taxon>Euteleostomi</taxon>
        <taxon>Actinopterygii</taxon>
        <taxon>Neopterygii</taxon>
        <taxon>Teleostei</taxon>
        <taxon>Albuliformes</taxon>
        <taxon>Albulidae</taxon>
        <taxon>Albula</taxon>
    </lineage>
</organism>
<dbReference type="AlphaFoldDB" id="A0A8T2N090"/>
<evidence type="ECO:0000313" key="2">
    <source>
        <dbReference type="EMBL" id="KAG9333256.1"/>
    </source>
</evidence>
<comment type="caution">
    <text evidence="2">The sequence shown here is derived from an EMBL/GenBank/DDBJ whole genome shotgun (WGS) entry which is preliminary data.</text>
</comment>
<feature type="compositionally biased region" description="Low complexity" evidence="1">
    <location>
        <begin position="69"/>
        <end position="87"/>
    </location>
</feature>
<accession>A0A8T2N090</accession>
<feature type="region of interest" description="Disordered" evidence="1">
    <location>
        <begin position="69"/>
        <end position="94"/>
    </location>
</feature>
<dbReference type="EMBL" id="JAFBMS010000208">
    <property type="protein sequence ID" value="KAG9333256.1"/>
    <property type="molecule type" value="Genomic_DNA"/>
</dbReference>
<protein>
    <submittedName>
        <fullName evidence="2">Uncharacterized protein</fullName>
    </submittedName>
</protein>
<keyword evidence="3" id="KW-1185">Reference proteome</keyword>
<gene>
    <name evidence="2" type="ORF">JZ751_012910</name>
</gene>
<evidence type="ECO:0000313" key="3">
    <source>
        <dbReference type="Proteomes" id="UP000824540"/>
    </source>
</evidence>